<proteinExistence type="predicted"/>
<reference evidence="2" key="1">
    <citation type="submission" date="2023-08" db="EMBL/GenBank/DDBJ databases">
        <title>Pelteobagrus vachellii genome.</title>
        <authorList>
            <person name="Liu H."/>
        </authorList>
    </citation>
    <scope>NUCLEOTIDE SEQUENCE</scope>
    <source>
        <strain evidence="2">PRFRI_2022a</strain>
        <tissue evidence="2">Muscle</tissue>
    </source>
</reference>
<protein>
    <submittedName>
        <fullName evidence="2">Uncharacterized protein</fullName>
    </submittedName>
</protein>
<gene>
    <name evidence="2" type="ORF">Q7C36_018600</name>
</gene>
<keyword evidence="1" id="KW-0472">Membrane</keyword>
<dbReference type="AlphaFoldDB" id="A0AA88M094"/>
<organism evidence="2 3">
    <name type="scientific">Tachysurus vachellii</name>
    <name type="common">Darkbarbel catfish</name>
    <name type="synonym">Pelteobagrus vachellii</name>
    <dbReference type="NCBI Taxonomy" id="175792"/>
    <lineage>
        <taxon>Eukaryota</taxon>
        <taxon>Metazoa</taxon>
        <taxon>Chordata</taxon>
        <taxon>Craniata</taxon>
        <taxon>Vertebrata</taxon>
        <taxon>Euteleostomi</taxon>
        <taxon>Actinopterygii</taxon>
        <taxon>Neopterygii</taxon>
        <taxon>Teleostei</taxon>
        <taxon>Ostariophysi</taxon>
        <taxon>Siluriformes</taxon>
        <taxon>Bagridae</taxon>
        <taxon>Tachysurus</taxon>
    </lineage>
</organism>
<evidence type="ECO:0000256" key="1">
    <source>
        <dbReference type="SAM" id="Phobius"/>
    </source>
</evidence>
<name>A0AA88M094_TACVA</name>
<comment type="caution">
    <text evidence="2">The sequence shown here is derived from an EMBL/GenBank/DDBJ whole genome shotgun (WGS) entry which is preliminary data.</text>
</comment>
<feature type="transmembrane region" description="Helical" evidence="1">
    <location>
        <begin position="86"/>
        <end position="108"/>
    </location>
</feature>
<accession>A0AA88M094</accession>
<dbReference type="EMBL" id="JAVHJS010000019">
    <property type="protein sequence ID" value="KAK2827674.1"/>
    <property type="molecule type" value="Genomic_DNA"/>
</dbReference>
<dbReference type="Proteomes" id="UP001187315">
    <property type="component" value="Unassembled WGS sequence"/>
</dbReference>
<keyword evidence="3" id="KW-1185">Reference proteome</keyword>
<sequence>MPAINYFSVTYEERLKEPRLNDLQVDLYLSAGRMGVNERWLPTPISHPHTSCLKKCLQNYFGPRPDVEQAIRSDHVTHRSVWSRKLLIVAFLAVLALAVMGLLLFWNYQCIFVWRMCYEGQDLSSASEAGHI</sequence>
<evidence type="ECO:0000313" key="2">
    <source>
        <dbReference type="EMBL" id="KAK2827674.1"/>
    </source>
</evidence>
<keyword evidence="1" id="KW-1133">Transmembrane helix</keyword>
<evidence type="ECO:0000313" key="3">
    <source>
        <dbReference type="Proteomes" id="UP001187315"/>
    </source>
</evidence>
<keyword evidence="1" id="KW-0812">Transmembrane</keyword>